<name>A0A1R0XBB0_9BACL</name>
<reference evidence="1 2" key="1">
    <citation type="submission" date="2016-10" db="EMBL/GenBank/DDBJ databases">
        <title>Paenibacillus species isolates.</title>
        <authorList>
            <person name="Beno S.M."/>
        </authorList>
    </citation>
    <scope>NUCLEOTIDE SEQUENCE [LARGE SCALE GENOMIC DNA]</scope>
    <source>
        <strain evidence="1 2">FSL H7-0604</strain>
    </source>
</reference>
<dbReference type="RefSeq" id="WP_036681171.1">
    <property type="nucleotide sequence ID" value="NZ_MKQP01000018.1"/>
</dbReference>
<evidence type="ECO:0000313" key="2">
    <source>
        <dbReference type="Proteomes" id="UP000187465"/>
    </source>
</evidence>
<dbReference type="Proteomes" id="UP000187465">
    <property type="component" value="Unassembled WGS sequence"/>
</dbReference>
<evidence type="ECO:0000313" key="1">
    <source>
        <dbReference type="EMBL" id="OMD32211.1"/>
    </source>
</evidence>
<protein>
    <submittedName>
        <fullName evidence="1">Uncharacterized protein</fullName>
    </submittedName>
</protein>
<dbReference type="AlphaFoldDB" id="A0A1R0XBB0"/>
<accession>A0A1R0XBB0</accession>
<organism evidence="1 2">
    <name type="scientific">Paenibacillus odorifer</name>
    <dbReference type="NCBI Taxonomy" id="189426"/>
    <lineage>
        <taxon>Bacteria</taxon>
        <taxon>Bacillati</taxon>
        <taxon>Bacillota</taxon>
        <taxon>Bacilli</taxon>
        <taxon>Bacillales</taxon>
        <taxon>Paenibacillaceae</taxon>
        <taxon>Paenibacillus</taxon>
    </lineage>
</organism>
<gene>
    <name evidence="1" type="ORF">BJP51_16670</name>
</gene>
<dbReference type="EMBL" id="MKQP01000018">
    <property type="protein sequence ID" value="OMD32211.1"/>
    <property type="molecule type" value="Genomic_DNA"/>
</dbReference>
<proteinExistence type="predicted"/>
<comment type="caution">
    <text evidence="1">The sequence shown here is derived from an EMBL/GenBank/DDBJ whole genome shotgun (WGS) entry which is preliminary data.</text>
</comment>
<sequence length="69" mass="7482">MIIKTVKNINSPAGSIVSGVSFRAQREKNGYSITFGEFKGQYIPASSAIIISDIVLDEDGKMPRGSRYA</sequence>